<dbReference type="Gene3D" id="3.40.250.10">
    <property type="entry name" value="Rhodanese-like domain"/>
    <property type="match status" value="1"/>
</dbReference>
<dbReference type="InterPro" id="IPR001307">
    <property type="entry name" value="Thiosulphate_STrfase_CS"/>
</dbReference>
<dbReference type="SMART" id="SM00450">
    <property type="entry name" value="RHOD"/>
    <property type="match status" value="1"/>
</dbReference>
<proteinExistence type="predicted"/>
<dbReference type="PANTHER" id="PTHR43855">
    <property type="entry name" value="THIOSULFATE SULFURTRANSFERASE"/>
    <property type="match status" value="1"/>
</dbReference>
<accession>A0A6J7I2T4</accession>
<organism evidence="4">
    <name type="scientific">freshwater metagenome</name>
    <dbReference type="NCBI Taxonomy" id="449393"/>
    <lineage>
        <taxon>unclassified sequences</taxon>
        <taxon>metagenomes</taxon>
        <taxon>ecological metagenomes</taxon>
    </lineage>
</organism>
<feature type="domain" description="Rhodanese" evidence="3">
    <location>
        <begin position="18"/>
        <end position="138"/>
    </location>
</feature>
<feature type="compositionally biased region" description="Polar residues" evidence="2">
    <location>
        <begin position="45"/>
        <end position="65"/>
    </location>
</feature>
<keyword evidence="1" id="KW-0677">Repeat</keyword>
<dbReference type="PANTHER" id="PTHR43855:SF1">
    <property type="entry name" value="THIOSULFATE SULFURTRANSFERASE"/>
    <property type="match status" value="1"/>
</dbReference>
<evidence type="ECO:0000256" key="2">
    <source>
        <dbReference type="SAM" id="MobiDB-lite"/>
    </source>
</evidence>
<feature type="region of interest" description="Disordered" evidence="2">
    <location>
        <begin position="45"/>
        <end position="67"/>
    </location>
</feature>
<protein>
    <submittedName>
        <fullName evidence="4">Unannotated protein</fullName>
    </submittedName>
</protein>
<evidence type="ECO:0000256" key="1">
    <source>
        <dbReference type="ARBA" id="ARBA00022737"/>
    </source>
</evidence>
<dbReference type="GO" id="GO:0004792">
    <property type="term" value="F:thiosulfate-cyanide sulfurtransferase activity"/>
    <property type="evidence" value="ECO:0007669"/>
    <property type="project" value="InterPro"/>
</dbReference>
<dbReference type="CDD" id="cd01449">
    <property type="entry name" value="TST_Repeat_2"/>
    <property type="match status" value="1"/>
</dbReference>
<dbReference type="Pfam" id="PF00581">
    <property type="entry name" value="Rhodanese"/>
    <property type="match status" value="1"/>
</dbReference>
<dbReference type="PROSITE" id="PS50206">
    <property type="entry name" value="RHODANESE_3"/>
    <property type="match status" value="1"/>
</dbReference>
<dbReference type="InterPro" id="IPR036873">
    <property type="entry name" value="Rhodanese-like_dom_sf"/>
</dbReference>
<dbReference type="SUPFAM" id="SSF52821">
    <property type="entry name" value="Rhodanese/Cell cycle control phosphatase"/>
    <property type="match status" value="1"/>
</dbReference>
<evidence type="ECO:0000259" key="3">
    <source>
        <dbReference type="PROSITE" id="PS50206"/>
    </source>
</evidence>
<dbReference type="EMBL" id="CAFBNB010000055">
    <property type="protein sequence ID" value="CAB4924944.1"/>
    <property type="molecule type" value="Genomic_DNA"/>
</dbReference>
<gene>
    <name evidence="4" type="ORF">UFOPK3720_00421</name>
</gene>
<dbReference type="AlphaFoldDB" id="A0A6J7I2T4"/>
<reference evidence="4" key="1">
    <citation type="submission" date="2020-05" db="EMBL/GenBank/DDBJ databases">
        <authorList>
            <person name="Chiriac C."/>
            <person name="Salcher M."/>
            <person name="Ghai R."/>
            <person name="Kavagutti S V."/>
        </authorList>
    </citation>
    <scope>NUCLEOTIDE SEQUENCE</scope>
</reference>
<dbReference type="InterPro" id="IPR051126">
    <property type="entry name" value="Thiosulfate_sulfurtransferase"/>
</dbReference>
<sequence length="151" mass="16128">MPTERVELRSKRDEVIAAIGNVQLIDVRSPDEYAGRLLAPAHLPQEQSQRPGHIPTASNVPWSKSANDDGTFKSDAELVELYTGAGLVEGAPTIAYCRIGERSAHTWFVLHEVLGWADVKNYDGSWTEYGSLVGVPVQVGDAAGSPAGGAS</sequence>
<evidence type="ECO:0000313" key="4">
    <source>
        <dbReference type="EMBL" id="CAB4924944.1"/>
    </source>
</evidence>
<dbReference type="InterPro" id="IPR001763">
    <property type="entry name" value="Rhodanese-like_dom"/>
</dbReference>
<dbReference type="PROSITE" id="PS00683">
    <property type="entry name" value="RHODANESE_2"/>
    <property type="match status" value="1"/>
</dbReference>
<name>A0A6J7I2T4_9ZZZZ</name>